<keyword evidence="3" id="KW-1185">Reference proteome</keyword>
<accession>A0A8W8NBW8</accession>
<reference evidence="2" key="1">
    <citation type="submission" date="2022-08" db="UniProtKB">
        <authorList>
            <consortium name="EnsemblMetazoa"/>
        </authorList>
    </citation>
    <scope>IDENTIFICATION</scope>
    <source>
        <strain evidence="2">05x7-T-G4-1.051#20</strain>
    </source>
</reference>
<dbReference type="EnsemblMetazoa" id="G6224.1">
    <property type="protein sequence ID" value="G6224.1:cds"/>
    <property type="gene ID" value="G6224"/>
</dbReference>
<evidence type="ECO:0008006" key="4">
    <source>
        <dbReference type="Google" id="ProtNLM"/>
    </source>
</evidence>
<evidence type="ECO:0000256" key="1">
    <source>
        <dbReference type="SAM" id="MobiDB-lite"/>
    </source>
</evidence>
<feature type="compositionally biased region" description="Acidic residues" evidence="1">
    <location>
        <begin position="307"/>
        <end position="329"/>
    </location>
</feature>
<sequence>MFLDIEQIKSNIHDNLLEILDVMSVAALQTPFVSAGIMSYEELDSLHMNSESVRTENLHFVRMVLHKGDEAVRIFLVALENSIGMDNKRLLNKIETLQVGKDERMNAKIEYEAFNEENGLLFQGNFLLELMSEERKNRSKTWNIRVLNSRAISPRYPPPQTVKLTRKLGKVEYVVDIRCILPTRDVSKSTRMERVKTKYPKKFDTIKDEVLKLNTVLTKLQSLGRIFNGKVGFLSNWNDDDDMDNDGNDDDEGDDDDIEQQLIEDLSETLSLSETTRFESQMSALVVKSTDEGRIFKDKVEFLTNWNDDDNDDDHDDGGGDDDGGDDNESLLIEDWSETLSSPETTLRFQRQLSALVVKSTDEDSTMDSDEDVPEDLNVLNRKSSKYQSILVGKLHELETVQNVMNIFRVISEEEMQLMAVKNILNEEQYNRLEKYIIKLQVISNRIEEATGLAKVA</sequence>
<evidence type="ECO:0000313" key="2">
    <source>
        <dbReference type="EnsemblMetazoa" id="G6224.1:cds"/>
    </source>
</evidence>
<dbReference type="Proteomes" id="UP000005408">
    <property type="component" value="Unassembled WGS sequence"/>
</dbReference>
<name>A0A8W8NBW8_MAGGI</name>
<proteinExistence type="predicted"/>
<evidence type="ECO:0000313" key="3">
    <source>
        <dbReference type="Proteomes" id="UP000005408"/>
    </source>
</evidence>
<protein>
    <recommendedName>
        <fullName evidence="4">CARD domain-containing protein</fullName>
    </recommendedName>
</protein>
<feature type="region of interest" description="Disordered" evidence="1">
    <location>
        <begin position="306"/>
        <end position="330"/>
    </location>
</feature>
<dbReference type="AlphaFoldDB" id="A0A8W8NBW8"/>
<organism evidence="2 3">
    <name type="scientific">Magallana gigas</name>
    <name type="common">Pacific oyster</name>
    <name type="synonym">Crassostrea gigas</name>
    <dbReference type="NCBI Taxonomy" id="29159"/>
    <lineage>
        <taxon>Eukaryota</taxon>
        <taxon>Metazoa</taxon>
        <taxon>Spiralia</taxon>
        <taxon>Lophotrochozoa</taxon>
        <taxon>Mollusca</taxon>
        <taxon>Bivalvia</taxon>
        <taxon>Autobranchia</taxon>
        <taxon>Pteriomorphia</taxon>
        <taxon>Ostreida</taxon>
        <taxon>Ostreoidea</taxon>
        <taxon>Ostreidae</taxon>
        <taxon>Magallana</taxon>
    </lineage>
</organism>